<dbReference type="PANTHER" id="PTHR32282">
    <property type="entry name" value="BINDING PROTEIN TRANSPEPTIDASE, PUTATIVE-RELATED"/>
    <property type="match status" value="1"/>
</dbReference>
<dbReference type="AlphaFoldDB" id="A0A382JQY8"/>
<dbReference type="GO" id="GO:0008658">
    <property type="term" value="F:penicillin binding"/>
    <property type="evidence" value="ECO:0007669"/>
    <property type="project" value="InterPro"/>
</dbReference>
<evidence type="ECO:0000313" key="4">
    <source>
        <dbReference type="EMBL" id="SVC13021.1"/>
    </source>
</evidence>
<sequence>VTVVEMASAYGTLAASGIRVEPTLVDRITNTENRTLFDHRPSVRQVVSPTKAFEVVQIMRQVVNRGAGRRVRAMGFDRPVAGKTGTTNDNTDARFSGFTPELVASVWVGFDDRKRHRLVDQNGGRSP</sequence>
<evidence type="ECO:0000259" key="3">
    <source>
        <dbReference type="Pfam" id="PF00905"/>
    </source>
</evidence>
<protein>
    <recommendedName>
        <fullName evidence="3">Penicillin-binding protein transpeptidase domain-containing protein</fullName>
    </recommendedName>
</protein>
<dbReference type="EMBL" id="UINC01075135">
    <property type="protein sequence ID" value="SVC13021.1"/>
    <property type="molecule type" value="Genomic_DNA"/>
</dbReference>
<evidence type="ECO:0000256" key="2">
    <source>
        <dbReference type="ARBA" id="ARBA00022679"/>
    </source>
</evidence>
<dbReference type="SUPFAM" id="SSF56601">
    <property type="entry name" value="beta-lactamase/transpeptidase-like"/>
    <property type="match status" value="1"/>
</dbReference>
<dbReference type="InterPro" id="IPR001460">
    <property type="entry name" value="PCN-bd_Tpept"/>
</dbReference>
<dbReference type="GO" id="GO:0030288">
    <property type="term" value="C:outer membrane-bounded periplasmic space"/>
    <property type="evidence" value="ECO:0007669"/>
    <property type="project" value="TreeGrafter"/>
</dbReference>
<reference evidence="4" key="1">
    <citation type="submission" date="2018-05" db="EMBL/GenBank/DDBJ databases">
        <authorList>
            <person name="Lanie J.A."/>
            <person name="Ng W.-L."/>
            <person name="Kazmierczak K.M."/>
            <person name="Andrzejewski T.M."/>
            <person name="Davidsen T.M."/>
            <person name="Wayne K.J."/>
            <person name="Tettelin H."/>
            <person name="Glass J.I."/>
            <person name="Rusch D."/>
            <person name="Podicherti R."/>
            <person name="Tsui H.-C.T."/>
            <person name="Winkler M.E."/>
        </authorList>
    </citation>
    <scope>NUCLEOTIDE SEQUENCE</scope>
</reference>
<feature type="non-terminal residue" evidence="4">
    <location>
        <position position="127"/>
    </location>
</feature>
<dbReference type="InterPro" id="IPR050396">
    <property type="entry name" value="Glycosyltr_51/Transpeptidase"/>
</dbReference>
<feature type="domain" description="Penicillin-binding protein transpeptidase" evidence="3">
    <location>
        <begin position="1"/>
        <end position="112"/>
    </location>
</feature>
<gene>
    <name evidence="4" type="ORF">METZ01_LOCUS265875</name>
</gene>
<organism evidence="4">
    <name type="scientific">marine metagenome</name>
    <dbReference type="NCBI Taxonomy" id="408172"/>
    <lineage>
        <taxon>unclassified sequences</taxon>
        <taxon>metagenomes</taxon>
        <taxon>ecological metagenomes</taxon>
    </lineage>
</organism>
<keyword evidence="2" id="KW-0808">Transferase</keyword>
<dbReference type="InterPro" id="IPR012338">
    <property type="entry name" value="Beta-lactam/transpept-like"/>
</dbReference>
<dbReference type="GO" id="GO:0009252">
    <property type="term" value="P:peptidoglycan biosynthetic process"/>
    <property type="evidence" value="ECO:0007669"/>
    <property type="project" value="TreeGrafter"/>
</dbReference>
<keyword evidence="1" id="KW-0328">Glycosyltransferase</keyword>
<dbReference type="GO" id="GO:0008955">
    <property type="term" value="F:peptidoglycan glycosyltransferase activity"/>
    <property type="evidence" value="ECO:0007669"/>
    <property type="project" value="TreeGrafter"/>
</dbReference>
<name>A0A382JQY8_9ZZZZ</name>
<evidence type="ECO:0000256" key="1">
    <source>
        <dbReference type="ARBA" id="ARBA00022676"/>
    </source>
</evidence>
<dbReference type="Gene3D" id="3.40.710.10">
    <property type="entry name" value="DD-peptidase/beta-lactamase superfamily"/>
    <property type="match status" value="1"/>
</dbReference>
<accession>A0A382JQY8</accession>
<feature type="non-terminal residue" evidence="4">
    <location>
        <position position="1"/>
    </location>
</feature>
<dbReference type="PANTHER" id="PTHR32282:SF33">
    <property type="entry name" value="PEPTIDOGLYCAN GLYCOSYLTRANSFERASE"/>
    <property type="match status" value="1"/>
</dbReference>
<dbReference type="Pfam" id="PF00905">
    <property type="entry name" value="Transpeptidase"/>
    <property type="match status" value="1"/>
</dbReference>
<proteinExistence type="predicted"/>